<reference evidence="1 2" key="1">
    <citation type="submission" date="2019-09" db="EMBL/GenBank/DDBJ databases">
        <authorList>
            <person name="Depoorter E."/>
        </authorList>
    </citation>
    <scope>NUCLEOTIDE SEQUENCE [LARGE SCALE GENOMIC DNA]</scope>
    <source>
        <strain evidence="1">LMG 13014</strain>
    </source>
</reference>
<name>A0A6P2SST1_9BURK</name>
<dbReference type="EMBL" id="CABVQC010000118">
    <property type="protein sequence ID" value="VWC53603.1"/>
    <property type="molecule type" value="Genomic_DNA"/>
</dbReference>
<dbReference type="RefSeq" id="WP_175026613.1">
    <property type="nucleotide sequence ID" value="NZ_CABVQC010000118.1"/>
</dbReference>
<dbReference type="Proteomes" id="UP000494261">
    <property type="component" value="Unassembled WGS sequence"/>
</dbReference>
<evidence type="ECO:0000313" key="2">
    <source>
        <dbReference type="Proteomes" id="UP000494261"/>
    </source>
</evidence>
<dbReference type="GeneID" id="99664911"/>
<accession>A0A6P2SST1</accession>
<evidence type="ECO:0000313" key="1">
    <source>
        <dbReference type="EMBL" id="VWC53603.1"/>
    </source>
</evidence>
<protein>
    <submittedName>
        <fullName evidence="1">Uncharacterized protein</fullName>
    </submittedName>
</protein>
<sequence length="194" mass="21784">MNKRPKYRPGTLDRVLTFFNEIGIPARYEPGATGFTESVRIERGELLVDPACRISVLLHEGAHLAITPKRFRHLMCGNLYAGRSEMFRQVGEMGLPPDTPLYRAVIQSSDPEATAWAFAAGLHLGFSREEIIQDDQYDGDGETIRLALFLRSYAGINGLAHAGFCALRPGHQLPVWPELAFWTQEVDAEGWRDR</sequence>
<dbReference type="AlphaFoldDB" id="A0A6P2SST1"/>
<organism evidence="1 2">
    <name type="scientific">Burkholderia aenigmatica</name>
    <dbReference type="NCBI Taxonomy" id="2015348"/>
    <lineage>
        <taxon>Bacteria</taxon>
        <taxon>Pseudomonadati</taxon>
        <taxon>Pseudomonadota</taxon>
        <taxon>Betaproteobacteria</taxon>
        <taxon>Burkholderiales</taxon>
        <taxon>Burkholderiaceae</taxon>
        <taxon>Burkholderia</taxon>
        <taxon>Burkholderia cepacia complex</taxon>
    </lineage>
</organism>
<gene>
    <name evidence="1" type="ORF">BLA13014_08226</name>
</gene>
<proteinExistence type="predicted"/>